<organism evidence="2 3">
    <name type="scientific">Xylaria bambusicola</name>
    <dbReference type="NCBI Taxonomy" id="326684"/>
    <lineage>
        <taxon>Eukaryota</taxon>
        <taxon>Fungi</taxon>
        <taxon>Dikarya</taxon>
        <taxon>Ascomycota</taxon>
        <taxon>Pezizomycotina</taxon>
        <taxon>Sordariomycetes</taxon>
        <taxon>Xylariomycetidae</taxon>
        <taxon>Xylariales</taxon>
        <taxon>Xylariaceae</taxon>
        <taxon>Xylaria</taxon>
    </lineage>
</organism>
<dbReference type="AlphaFoldDB" id="A0AAN7U6E2"/>
<sequence length="199" mass="20963">MPWLSIPEDRRTIFIEPPHPSGGLLGGSSSSGKISKLQALAAARKKKAEDRKLEIQKTQIPTNEVAPDLANELNQPPSVNKTSNLGNRAGVKAPPILIKSQNGIALDGSVEQPDSTPTDAISNLSISTEPHSEPATLAAPSAFAQTLLGSSMSWAVPVPRNQYPIPYMSFTSSVADAFSEPSPDDVVLTAQSKGSLLAK</sequence>
<evidence type="ECO:0000313" key="2">
    <source>
        <dbReference type="EMBL" id="KAK5626350.1"/>
    </source>
</evidence>
<evidence type="ECO:0000313" key="3">
    <source>
        <dbReference type="Proteomes" id="UP001305414"/>
    </source>
</evidence>
<proteinExistence type="predicted"/>
<keyword evidence="3" id="KW-1185">Reference proteome</keyword>
<protein>
    <submittedName>
        <fullName evidence="2">Uncharacterized protein</fullName>
    </submittedName>
</protein>
<feature type="compositionally biased region" description="Polar residues" evidence="1">
    <location>
        <begin position="72"/>
        <end position="86"/>
    </location>
</feature>
<reference evidence="2 3" key="1">
    <citation type="submission" date="2023-10" db="EMBL/GenBank/DDBJ databases">
        <title>Draft genome sequence of Xylaria bambusicola isolate GMP-LS, the root and basal stem rot pathogen of sugarcane in Indonesia.</title>
        <authorList>
            <person name="Selvaraj P."/>
            <person name="Muralishankar V."/>
            <person name="Muruganantham S."/>
            <person name="Sp S."/>
            <person name="Haryani S."/>
            <person name="Lau K.J.X."/>
            <person name="Naqvi N.I."/>
        </authorList>
    </citation>
    <scope>NUCLEOTIDE SEQUENCE [LARGE SCALE GENOMIC DNA]</scope>
    <source>
        <strain evidence="2">GMP-LS</strain>
    </source>
</reference>
<feature type="region of interest" description="Disordered" evidence="1">
    <location>
        <begin position="48"/>
        <end position="87"/>
    </location>
</feature>
<evidence type="ECO:0000256" key="1">
    <source>
        <dbReference type="SAM" id="MobiDB-lite"/>
    </source>
</evidence>
<dbReference type="EMBL" id="JAWHQM010000003">
    <property type="protein sequence ID" value="KAK5626350.1"/>
    <property type="molecule type" value="Genomic_DNA"/>
</dbReference>
<dbReference type="Proteomes" id="UP001305414">
    <property type="component" value="Unassembled WGS sequence"/>
</dbReference>
<accession>A0AAN7U6E2</accession>
<gene>
    <name evidence="2" type="ORF">RRF57_002065</name>
</gene>
<comment type="caution">
    <text evidence="2">The sequence shown here is derived from an EMBL/GenBank/DDBJ whole genome shotgun (WGS) entry which is preliminary data.</text>
</comment>
<name>A0AAN7U6E2_9PEZI</name>